<protein>
    <submittedName>
        <fullName evidence="1">Uncharacterized protein</fullName>
    </submittedName>
</protein>
<evidence type="ECO:0000313" key="1">
    <source>
        <dbReference type="EMBL" id="GAA0577153.1"/>
    </source>
</evidence>
<name>A0ABP3PWH8_9ACTN</name>
<organism evidence="1 2">
    <name type="scientific">Streptomyces crystallinus</name>
    <dbReference type="NCBI Taxonomy" id="68191"/>
    <lineage>
        <taxon>Bacteria</taxon>
        <taxon>Bacillati</taxon>
        <taxon>Actinomycetota</taxon>
        <taxon>Actinomycetes</taxon>
        <taxon>Kitasatosporales</taxon>
        <taxon>Streptomycetaceae</taxon>
        <taxon>Streptomyces</taxon>
    </lineage>
</organism>
<gene>
    <name evidence="1" type="ORF">GCM10010394_02100</name>
</gene>
<accession>A0ABP3PWH8</accession>
<sequence>MSHDLSLQREPVVEQSLSVPVIAPQCPITNDGGHVVATVAVEVSGGNLLHGLPSFPEPRKWD</sequence>
<proteinExistence type="predicted"/>
<comment type="caution">
    <text evidence="1">The sequence shown here is derived from an EMBL/GenBank/DDBJ whole genome shotgun (WGS) entry which is preliminary data.</text>
</comment>
<evidence type="ECO:0000313" key="2">
    <source>
        <dbReference type="Proteomes" id="UP001500668"/>
    </source>
</evidence>
<keyword evidence="2" id="KW-1185">Reference proteome</keyword>
<reference evidence="2" key="1">
    <citation type="journal article" date="2019" name="Int. J. Syst. Evol. Microbiol.">
        <title>The Global Catalogue of Microorganisms (GCM) 10K type strain sequencing project: providing services to taxonomists for standard genome sequencing and annotation.</title>
        <authorList>
            <consortium name="The Broad Institute Genomics Platform"/>
            <consortium name="The Broad Institute Genome Sequencing Center for Infectious Disease"/>
            <person name="Wu L."/>
            <person name="Ma J."/>
        </authorList>
    </citation>
    <scope>NUCLEOTIDE SEQUENCE [LARGE SCALE GENOMIC DNA]</scope>
    <source>
        <strain evidence="2">JCM 5067</strain>
    </source>
</reference>
<dbReference type="EMBL" id="BAAACA010000001">
    <property type="protein sequence ID" value="GAA0577153.1"/>
    <property type="molecule type" value="Genomic_DNA"/>
</dbReference>
<dbReference type="Proteomes" id="UP001500668">
    <property type="component" value="Unassembled WGS sequence"/>
</dbReference>